<feature type="transmembrane region" description="Helical" evidence="8">
    <location>
        <begin position="149"/>
        <end position="169"/>
    </location>
</feature>
<dbReference type="NCBIfam" id="TIGR00751">
    <property type="entry name" value="menA"/>
    <property type="match status" value="1"/>
</dbReference>
<evidence type="ECO:0000256" key="6">
    <source>
        <dbReference type="ARBA" id="ARBA00022989"/>
    </source>
</evidence>
<dbReference type="GO" id="GO:0046428">
    <property type="term" value="F:1,4-dihydroxy-2-naphthoate polyprenyltransferase activity"/>
    <property type="evidence" value="ECO:0007669"/>
    <property type="project" value="UniProtKB-EC"/>
</dbReference>
<feature type="transmembrane region" description="Helical" evidence="8">
    <location>
        <begin position="243"/>
        <end position="263"/>
    </location>
</feature>
<comment type="similarity">
    <text evidence="8">Belongs to the MenA family. Type 1 subfamily.</text>
</comment>
<comment type="subcellular location">
    <subcellularLocation>
        <location evidence="8">Cell membrane</location>
        <topology evidence="8">Multi-pass membrane protein</topology>
    </subcellularLocation>
    <subcellularLocation>
        <location evidence="1">Membrane</location>
        <topology evidence="1">Multi-pass membrane protein</topology>
    </subcellularLocation>
</comment>
<feature type="transmembrane region" description="Helical" evidence="8">
    <location>
        <begin position="120"/>
        <end position="137"/>
    </location>
</feature>
<dbReference type="InterPro" id="IPR044878">
    <property type="entry name" value="UbiA_sf"/>
</dbReference>
<protein>
    <recommendedName>
        <fullName evidence="8 9">1,4-dihydroxy-2-naphthoate octaprenyltransferase</fullName>
        <shortName evidence="8">DHNA-octaprenyltransferase</shortName>
        <ecNumber evidence="8 9">2.5.1.74</ecNumber>
    </recommendedName>
</protein>
<evidence type="ECO:0000256" key="5">
    <source>
        <dbReference type="ARBA" id="ARBA00022692"/>
    </source>
</evidence>
<dbReference type="HAMAP" id="MF_01937">
    <property type="entry name" value="MenA_1"/>
    <property type="match status" value="1"/>
</dbReference>
<feature type="transmembrane region" description="Helical" evidence="8">
    <location>
        <begin position="43"/>
        <end position="62"/>
    </location>
</feature>
<keyword evidence="4 8" id="KW-0808">Transferase</keyword>
<dbReference type="Proteomes" id="UP001597375">
    <property type="component" value="Unassembled WGS sequence"/>
</dbReference>
<dbReference type="Gene3D" id="1.10.357.140">
    <property type="entry name" value="UbiA prenyltransferase"/>
    <property type="match status" value="1"/>
</dbReference>
<dbReference type="RefSeq" id="WP_386817758.1">
    <property type="nucleotide sequence ID" value="NZ_JBHUIT010000001.1"/>
</dbReference>
<gene>
    <name evidence="8 10" type="primary">menA</name>
    <name evidence="10" type="ORF">ACFSSA_00270</name>
</gene>
<keyword evidence="3 8" id="KW-1003">Cell membrane</keyword>
<keyword evidence="5 8" id="KW-0812">Transmembrane</keyword>
<dbReference type="Pfam" id="PF01040">
    <property type="entry name" value="UbiA"/>
    <property type="match status" value="1"/>
</dbReference>
<dbReference type="CDD" id="cd13962">
    <property type="entry name" value="PT_UbiA_UBIAD1"/>
    <property type="match status" value="1"/>
</dbReference>
<reference evidence="11" key="1">
    <citation type="journal article" date="2019" name="Int. J. Syst. Evol. Microbiol.">
        <title>The Global Catalogue of Microorganisms (GCM) 10K type strain sequencing project: providing services to taxonomists for standard genome sequencing and annotation.</title>
        <authorList>
            <consortium name="The Broad Institute Genomics Platform"/>
            <consortium name="The Broad Institute Genome Sequencing Center for Infectious Disease"/>
            <person name="Wu L."/>
            <person name="Ma J."/>
        </authorList>
    </citation>
    <scope>NUCLEOTIDE SEQUENCE [LARGE SCALE GENOMIC DNA]</scope>
    <source>
        <strain evidence="11">CGMCC 4.7106</strain>
    </source>
</reference>
<proteinExistence type="inferred from homology"/>
<dbReference type="EMBL" id="JBHUIT010000001">
    <property type="protein sequence ID" value="MFD2255096.1"/>
    <property type="molecule type" value="Genomic_DNA"/>
</dbReference>
<keyword evidence="2 8" id="KW-0474">Menaquinone biosynthesis</keyword>
<feature type="transmembrane region" description="Helical" evidence="8">
    <location>
        <begin position="94"/>
        <end position="114"/>
    </location>
</feature>
<comment type="function">
    <text evidence="8">Conversion of 1,4-dihydroxy-2-naphthoate (DHNA) to demethylmenaquinone (DMK).</text>
</comment>
<comment type="pathway">
    <text evidence="8">Quinol/quinone metabolism; menaquinone biosynthesis; menaquinol from 1,4-dihydroxy-2-naphthoate: step 1/2.</text>
</comment>
<dbReference type="EC" id="2.5.1.74" evidence="8 9"/>
<evidence type="ECO:0000256" key="8">
    <source>
        <dbReference type="HAMAP-Rule" id="MF_01937"/>
    </source>
</evidence>
<feature type="transmembrane region" description="Helical" evidence="8">
    <location>
        <begin position="175"/>
        <end position="196"/>
    </location>
</feature>
<dbReference type="PANTHER" id="PTHR13929">
    <property type="entry name" value="1,4-DIHYDROXY-2-NAPHTHOATE OCTAPRENYLTRANSFERASE"/>
    <property type="match status" value="1"/>
</dbReference>
<organism evidence="10 11">
    <name type="scientific">Luteolibacter algae</name>
    <dbReference type="NCBI Taxonomy" id="454151"/>
    <lineage>
        <taxon>Bacteria</taxon>
        <taxon>Pseudomonadati</taxon>
        <taxon>Verrucomicrobiota</taxon>
        <taxon>Verrucomicrobiia</taxon>
        <taxon>Verrucomicrobiales</taxon>
        <taxon>Verrucomicrobiaceae</taxon>
        <taxon>Luteolibacter</taxon>
    </lineage>
</organism>
<evidence type="ECO:0000256" key="1">
    <source>
        <dbReference type="ARBA" id="ARBA00004141"/>
    </source>
</evidence>
<keyword evidence="11" id="KW-1185">Reference proteome</keyword>
<evidence type="ECO:0000313" key="11">
    <source>
        <dbReference type="Proteomes" id="UP001597375"/>
    </source>
</evidence>
<dbReference type="Gene3D" id="1.20.120.1780">
    <property type="entry name" value="UbiA prenyltransferase"/>
    <property type="match status" value="1"/>
</dbReference>
<sequence>MTAGKLLKAVASGARPKTLAAGLVPVWAGGVLAWKLSGSFDWWLWICTLMGALCIQIATNFFNDAVDGRNGADGALRTGPVRLTGSGEMSFGQVMSFGAIFLAGAAFFGAFLIVARGWPMLAIGLPSLFLAYGYTGGPFPLAYRGMGEIFVLLFFGVIAVMGTVFVQIGTWPNEAILLGAQVGLLSAVLISVNNFRDREEDAKVGKRTLAVRFGPKAAAGVIWLEIKGAALLGIAWLVMGHPLLGLASVPVFAIGMRIIWGVLTLPAGKEMNKLLAMGALELVLFAGVFHAIVAIN</sequence>
<evidence type="ECO:0000313" key="10">
    <source>
        <dbReference type="EMBL" id="MFD2255096.1"/>
    </source>
</evidence>
<keyword evidence="7 8" id="KW-0472">Membrane</keyword>
<feature type="transmembrane region" description="Helical" evidence="8">
    <location>
        <begin position="217"/>
        <end position="237"/>
    </location>
</feature>
<dbReference type="InterPro" id="IPR004657">
    <property type="entry name" value="MenA"/>
</dbReference>
<accession>A0ABW5D676</accession>
<evidence type="ECO:0000256" key="2">
    <source>
        <dbReference type="ARBA" id="ARBA00022428"/>
    </source>
</evidence>
<dbReference type="PIRSF" id="PIRSF005355">
    <property type="entry name" value="UBIAD1"/>
    <property type="match status" value="1"/>
</dbReference>
<evidence type="ECO:0000256" key="9">
    <source>
        <dbReference type="NCBIfam" id="TIGR00751"/>
    </source>
</evidence>
<dbReference type="PANTHER" id="PTHR13929:SF0">
    <property type="entry name" value="UBIA PRENYLTRANSFERASE DOMAIN-CONTAINING PROTEIN 1"/>
    <property type="match status" value="1"/>
</dbReference>
<comment type="catalytic activity">
    <reaction evidence="8">
        <text>an all-trans-polyprenyl diphosphate + 1,4-dihydroxy-2-naphthoate + H(+) = a 2-demethylmenaquinol + CO2 + diphosphate</text>
        <dbReference type="Rhea" id="RHEA:26478"/>
        <dbReference type="Rhea" id="RHEA-COMP:9563"/>
        <dbReference type="Rhea" id="RHEA-COMP:9564"/>
        <dbReference type="ChEBI" id="CHEBI:11173"/>
        <dbReference type="ChEBI" id="CHEBI:15378"/>
        <dbReference type="ChEBI" id="CHEBI:16526"/>
        <dbReference type="ChEBI" id="CHEBI:33019"/>
        <dbReference type="ChEBI" id="CHEBI:55437"/>
        <dbReference type="ChEBI" id="CHEBI:58914"/>
        <dbReference type="EC" id="2.5.1.74"/>
    </reaction>
</comment>
<evidence type="ECO:0000256" key="7">
    <source>
        <dbReference type="ARBA" id="ARBA00023136"/>
    </source>
</evidence>
<evidence type="ECO:0000256" key="3">
    <source>
        <dbReference type="ARBA" id="ARBA00022475"/>
    </source>
</evidence>
<name>A0ABW5D676_9BACT</name>
<feature type="transmembrane region" description="Helical" evidence="8">
    <location>
        <begin position="275"/>
        <end position="295"/>
    </location>
</feature>
<keyword evidence="6 8" id="KW-1133">Transmembrane helix</keyword>
<comment type="caution">
    <text evidence="10">The sequence shown here is derived from an EMBL/GenBank/DDBJ whole genome shotgun (WGS) entry which is preliminary data.</text>
</comment>
<evidence type="ECO:0000256" key="4">
    <source>
        <dbReference type="ARBA" id="ARBA00022679"/>
    </source>
</evidence>
<dbReference type="InterPro" id="IPR026046">
    <property type="entry name" value="UBIAD1"/>
</dbReference>
<dbReference type="InterPro" id="IPR000537">
    <property type="entry name" value="UbiA_prenyltransferase"/>
</dbReference>